<evidence type="ECO:0000313" key="1">
    <source>
        <dbReference type="EMBL" id="MFD2168771.1"/>
    </source>
</evidence>
<gene>
    <name evidence="1" type="ORF">ACFSOY_01900</name>
</gene>
<evidence type="ECO:0000313" key="2">
    <source>
        <dbReference type="Proteomes" id="UP001597343"/>
    </source>
</evidence>
<protein>
    <submittedName>
        <fullName evidence="1">Uncharacterized protein</fullName>
    </submittedName>
</protein>
<dbReference type="RefSeq" id="WP_386043783.1">
    <property type="nucleotide sequence ID" value="NZ_JBHUIO010000002.1"/>
</dbReference>
<name>A0ABW4ZT35_9BACL</name>
<reference evidence="2" key="1">
    <citation type="journal article" date="2019" name="Int. J. Syst. Evol. Microbiol.">
        <title>The Global Catalogue of Microorganisms (GCM) 10K type strain sequencing project: providing services to taxonomists for standard genome sequencing and annotation.</title>
        <authorList>
            <consortium name="The Broad Institute Genomics Platform"/>
            <consortium name="The Broad Institute Genome Sequencing Center for Infectious Disease"/>
            <person name="Wu L."/>
            <person name="Ma J."/>
        </authorList>
    </citation>
    <scope>NUCLEOTIDE SEQUENCE [LARGE SCALE GENOMIC DNA]</scope>
    <source>
        <strain evidence="2">CGMCC 1.13574</strain>
    </source>
</reference>
<proteinExistence type="predicted"/>
<accession>A0ABW4ZT35</accession>
<keyword evidence="2" id="KW-1185">Reference proteome</keyword>
<dbReference type="Proteomes" id="UP001597343">
    <property type="component" value="Unassembled WGS sequence"/>
</dbReference>
<organism evidence="1 2">
    <name type="scientific">Tumebacillus lipolyticus</name>
    <dbReference type="NCBI Taxonomy" id="1280370"/>
    <lineage>
        <taxon>Bacteria</taxon>
        <taxon>Bacillati</taxon>
        <taxon>Bacillota</taxon>
        <taxon>Bacilli</taxon>
        <taxon>Bacillales</taxon>
        <taxon>Alicyclobacillaceae</taxon>
        <taxon>Tumebacillus</taxon>
    </lineage>
</organism>
<sequence length="126" mass="15106">MKKKRTALTKIYLVNVEDPDDYYFKPEAVLFLDENGYFTLYTTDSRHNFLRAAVQKYPYQELEDGVHHRNHHLQLHDITLQLGEEYDLLVDEMFAMLHTIYNWSPRQHFYLEKHLSVSSLQNGFIP</sequence>
<comment type="caution">
    <text evidence="1">The sequence shown here is derived from an EMBL/GenBank/DDBJ whole genome shotgun (WGS) entry which is preliminary data.</text>
</comment>
<dbReference type="EMBL" id="JBHUIO010000002">
    <property type="protein sequence ID" value="MFD2168771.1"/>
    <property type="molecule type" value="Genomic_DNA"/>
</dbReference>